<evidence type="ECO:0000313" key="1">
    <source>
        <dbReference type="EMBL" id="SNQ60623.1"/>
    </source>
</evidence>
<sequence length="266" mass="28890">MKRSKGMQLGAVLAAMLLVSMALVSVVSAQTDTKGKKEINSAKEMDELVNEISKYKQQGKNISSLLEKYNVTQETYSKKVFRLQRSADGYLIPVNESSTKTQGGDVTIQSGDYADLSVYIHQISIGSGWATVDADWSWSSVETWGYRGTDDVVDLDWYADKYVLTSRNLGGSGTYWAGVNSGVVAAYSPDATTSGWMVIGLQRVSPDVIGDWTQVNINYHHTYGPAWQSMTLGVNAGGSGAQGSVSITLDPSGMWTKGDYSSFQIQ</sequence>
<evidence type="ECO:0000313" key="2">
    <source>
        <dbReference type="Proteomes" id="UP000218615"/>
    </source>
</evidence>
<keyword evidence="2" id="KW-1185">Reference proteome</keyword>
<dbReference type="AlphaFoldDB" id="A0A284VN42"/>
<dbReference type="RefSeq" id="WP_096205038.1">
    <property type="nucleotide sequence ID" value="NZ_FZMP01000111.1"/>
</dbReference>
<accession>A0A284VN42</accession>
<reference evidence="2" key="1">
    <citation type="submission" date="2017-06" db="EMBL/GenBank/DDBJ databases">
        <authorList>
            <person name="Cremers G."/>
        </authorList>
    </citation>
    <scope>NUCLEOTIDE SEQUENCE [LARGE SCALE GENOMIC DNA]</scope>
</reference>
<gene>
    <name evidence="1" type="ORF">MNV_1990001</name>
</gene>
<proteinExistence type="predicted"/>
<dbReference type="EMBL" id="FZMP01000111">
    <property type="protein sequence ID" value="SNQ60623.1"/>
    <property type="molecule type" value="Genomic_DNA"/>
</dbReference>
<dbReference type="Proteomes" id="UP000218615">
    <property type="component" value="Unassembled WGS sequence"/>
</dbReference>
<protein>
    <submittedName>
        <fullName evidence="1">Uncharacterized protein</fullName>
    </submittedName>
</protein>
<name>A0A284VN42_9EURY</name>
<organism evidence="1 2">
    <name type="scientific">Candidatus Methanoperedens nitratireducens</name>
    <dbReference type="NCBI Taxonomy" id="1392998"/>
    <lineage>
        <taxon>Archaea</taxon>
        <taxon>Methanobacteriati</taxon>
        <taxon>Methanobacteriota</taxon>
        <taxon>Stenosarchaea group</taxon>
        <taxon>Methanomicrobia</taxon>
        <taxon>Methanosarcinales</taxon>
        <taxon>ANME-2 cluster</taxon>
        <taxon>Candidatus Methanoperedentaceae</taxon>
        <taxon>Candidatus Methanoperedens</taxon>
    </lineage>
</organism>